<dbReference type="OrthoDB" id="9810730at2"/>
<sequence length="139" mass="15250">MHSTDVSAPPWERLALDLGDALIFIDTEGTIRVWNAMAAALFGFSAEEAVGQSVDLIIPAHLREAHWRGFRHAVTAGHTRSREVRTTRGVHKQGRKLYVDMSFAIVCDEQGKALGSVAVARDATERYLAQLAARQRPAG</sequence>
<dbReference type="InterPro" id="IPR000700">
    <property type="entry name" value="PAS-assoc_C"/>
</dbReference>
<reference evidence="3 4" key="1">
    <citation type="submission" date="2019-07" db="EMBL/GenBank/DDBJ databases">
        <title>Complete genome sequence of Comamonas sp. NLF 7-7 isolated from livestock.</title>
        <authorList>
            <person name="Kim D.H."/>
            <person name="Kim J.G."/>
        </authorList>
    </citation>
    <scope>NUCLEOTIDE SEQUENCE [LARGE SCALE GENOMIC DNA]</scope>
    <source>
        <strain evidence="3 4">NLF 7-7</strain>
    </source>
</reference>
<dbReference type="PROSITE" id="PS50113">
    <property type="entry name" value="PAC"/>
    <property type="match status" value="1"/>
</dbReference>
<keyword evidence="4" id="KW-1185">Reference proteome</keyword>
<evidence type="ECO:0000313" key="4">
    <source>
        <dbReference type="Proteomes" id="UP000321199"/>
    </source>
</evidence>
<evidence type="ECO:0000313" key="3">
    <source>
        <dbReference type="EMBL" id="QEA12637.1"/>
    </source>
</evidence>
<accession>A0A5B8RXS3</accession>
<feature type="domain" description="PAC" evidence="2">
    <location>
        <begin position="80"/>
        <end position="135"/>
    </location>
</feature>
<proteinExistence type="predicted"/>
<dbReference type="Pfam" id="PF08448">
    <property type="entry name" value="PAS_4"/>
    <property type="match status" value="1"/>
</dbReference>
<dbReference type="CDD" id="cd00130">
    <property type="entry name" value="PAS"/>
    <property type="match status" value="1"/>
</dbReference>
<dbReference type="InterPro" id="IPR001610">
    <property type="entry name" value="PAC"/>
</dbReference>
<evidence type="ECO:0000259" key="2">
    <source>
        <dbReference type="PROSITE" id="PS50113"/>
    </source>
</evidence>
<dbReference type="SMART" id="SM00091">
    <property type="entry name" value="PAS"/>
    <property type="match status" value="1"/>
</dbReference>
<gene>
    <name evidence="3" type="ORF">FOZ74_06105</name>
</gene>
<dbReference type="RefSeq" id="WP_146912232.1">
    <property type="nucleotide sequence ID" value="NZ_CP042344.1"/>
</dbReference>
<dbReference type="Proteomes" id="UP000321199">
    <property type="component" value="Chromosome"/>
</dbReference>
<dbReference type="InterPro" id="IPR035965">
    <property type="entry name" value="PAS-like_dom_sf"/>
</dbReference>
<dbReference type="EMBL" id="CP042344">
    <property type="protein sequence ID" value="QEA12637.1"/>
    <property type="molecule type" value="Genomic_DNA"/>
</dbReference>
<dbReference type="PROSITE" id="PS50112">
    <property type="entry name" value="PAS"/>
    <property type="match status" value="1"/>
</dbReference>
<dbReference type="KEGG" id="cof:FOZ74_06105"/>
<dbReference type="InterPro" id="IPR000014">
    <property type="entry name" value="PAS"/>
</dbReference>
<dbReference type="Gene3D" id="3.30.450.20">
    <property type="entry name" value="PAS domain"/>
    <property type="match status" value="1"/>
</dbReference>
<dbReference type="NCBIfam" id="TIGR00229">
    <property type="entry name" value="sensory_box"/>
    <property type="match status" value="1"/>
</dbReference>
<organism evidence="3 4">
    <name type="scientific">Comamonas flocculans</name>
    <dbReference type="NCBI Taxonomy" id="2597701"/>
    <lineage>
        <taxon>Bacteria</taxon>
        <taxon>Pseudomonadati</taxon>
        <taxon>Pseudomonadota</taxon>
        <taxon>Betaproteobacteria</taxon>
        <taxon>Burkholderiales</taxon>
        <taxon>Comamonadaceae</taxon>
        <taxon>Comamonas</taxon>
    </lineage>
</organism>
<dbReference type="SUPFAM" id="SSF55785">
    <property type="entry name" value="PYP-like sensor domain (PAS domain)"/>
    <property type="match status" value="1"/>
</dbReference>
<dbReference type="AlphaFoldDB" id="A0A5B8RXS3"/>
<name>A0A5B8RXS3_9BURK</name>
<evidence type="ECO:0000259" key="1">
    <source>
        <dbReference type="PROSITE" id="PS50112"/>
    </source>
</evidence>
<dbReference type="SMART" id="SM00086">
    <property type="entry name" value="PAC"/>
    <property type="match status" value="1"/>
</dbReference>
<dbReference type="InterPro" id="IPR013656">
    <property type="entry name" value="PAS_4"/>
</dbReference>
<protein>
    <submittedName>
        <fullName evidence="3">PAS domain S-box protein</fullName>
    </submittedName>
</protein>
<feature type="domain" description="PAS" evidence="1">
    <location>
        <begin position="20"/>
        <end position="77"/>
    </location>
</feature>